<evidence type="ECO:0000256" key="5">
    <source>
        <dbReference type="HAMAP-Rule" id="MF_01341"/>
    </source>
</evidence>
<dbReference type="InterPro" id="IPR005749">
    <property type="entry name" value="Ribosomal_uL15_bac-type"/>
</dbReference>
<dbReference type="Gene3D" id="3.100.10.10">
    <property type="match status" value="1"/>
</dbReference>
<keyword evidence="9" id="KW-1185">Reference proteome</keyword>
<comment type="function">
    <text evidence="5">Binds to the 23S rRNA.</text>
</comment>
<comment type="subunit">
    <text evidence="5">Part of the 50S ribosomal subunit.</text>
</comment>
<evidence type="ECO:0000259" key="7">
    <source>
        <dbReference type="Pfam" id="PF00828"/>
    </source>
</evidence>
<keyword evidence="5" id="KW-0699">rRNA-binding</keyword>
<reference evidence="8 9" key="1">
    <citation type="submission" date="2023-02" db="EMBL/GenBank/DDBJ databases">
        <title>Novel Oscillospiraceae bacterial genomes.</title>
        <authorList>
            <person name="Srinivasan S."/>
            <person name="Austin M.N."/>
            <person name="Fiedler T.L."/>
            <person name="Strenk S.M."/>
            <person name="Agnew K.J."/>
            <person name="Nagana Gowda G.A."/>
            <person name="Raftery D."/>
            <person name="Beamer M.A."/>
            <person name="Achilles S.L."/>
            <person name="Wiesenfeld H.C."/>
            <person name="Fredricks D.N."/>
            <person name="Hillier S.L."/>
        </authorList>
    </citation>
    <scope>NUCLEOTIDE SEQUENCE [LARGE SCALE GENOMIC DNA]</scope>
    <source>
        <strain evidence="8 9">CHIC02 1186E3-8</strain>
    </source>
</reference>
<dbReference type="RefSeq" id="WP_315568473.1">
    <property type="nucleotide sequence ID" value="NZ_CP118866.1"/>
</dbReference>
<proteinExistence type="inferred from homology"/>
<evidence type="ECO:0000256" key="3">
    <source>
        <dbReference type="ARBA" id="ARBA00022980"/>
    </source>
</evidence>
<dbReference type="Proteomes" id="UP001220478">
    <property type="component" value="Chromosome"/>
</dbReference>
<dbReference type="GO" id="GO:0005840">
    <property type="term" value="C:ribosome"/>
    <property type="evidence" value="ECO:0007669"/>
    <property type="project" value="UniProtKB-KW"/>
</dbReference>
<keyword evidence="3 5" id="KW-0689">Ribosomal protein</keyword>
<dbReference type="EMBL" id="CP118868">
    <property type="protein sequence ID" value="WEG35824.1"/>
    <property type="molecule type" value="Genomic_DNA"/>
</dbReference>
<evidence type="ECO:0000256" key="1">
    <source>
        <dbReference type="ARBA" id="ARBA00007320"/>
    </source>
</evidence>
<evidence type="ECO:0000313" key="9">
    <source>
        <dbReference type="Proteomes" id="UP001220478"/>
    </source>
</evidence>
<comment type="similarity">
    <text evidence="1 5">Belongs to the universal ribosomal protein uL15 family.</text>
</comment>
<evidence type="ECO:0000256" key="6">
    <source>
        <dbReference type="SAM" id="MobiDB-lite"/>
    </source>
</evidence>
<keyword evidence="4 5" id="KW-0687">Ribonucleoprotein</keyword>
<evidence type="ECO:0000313" key="8">
    <source>
        <dbReference type="EMBL" id="WEG35824.1"/>
    </source>
</evidence>
<dbReference type="HAMAP" id="MF_01341">
    <property type="entry name" value="Ribosomal_uL15"/>
    <property type="match status" value="1"/>
</dbReference>
<dbReference type="InterPro" id="IPR036227">
    <property type="entry name" value="Ribosomal_uL15/eL18_sf"/>
</dbReference>
<protein>
    <recommendedName>
        <fullName evidence="5">Large ribosomal subunit protein uL15</fullName>
    </recommendedName>
</protein>
<dbReference type="SUPFAM" id="SSF52080">
    <property type="entry name" value="Ribosomal proteins L15p and L18e"/>
    <property type="match status" value="1"/>
</dbReference>
<sequence length="149" mass="15928">MKLNELKPSVGSNKKAWRKGRGISTGNGKTAGRGQKGQMARSGGSTRWGFEGGQTPLFRRMSKRGFNNYNFVPQSVEIVVSRLNAFEDGAEVTLQSVHDLGIVKFSKAVTSLVILGGGELKKKLTVKANRFTASAKAAIEQAGGTAEEV</sequence>
<accession>A0ABY8C7D5</accession>
<feature type="region of interest" description="Disordered" evidence="6">
    <location>
        <begin position="1"/>
        <end position="54"/>
    </location>
</feature>
<name>A0ABY8C7D5_9FIRM</name>
<feature type="compositionally biased region" description="Gly residues" evidence="6">
    <location>
        <begin position="23"/>
        <end position="35"/>
    </location>
</feature>
<dbReference type="PANTHER" id="PTHR12934:SF11">
    <property type="entry name" value="LARGE RIBOSOMAL SUBUNIT PROTEIN UL15M"/>
    <property type="match status" value="1"/>
</dbReference>
<gene>
    <name evidence="5 8" type="primary">rplO</name>
    <name evidence="8" type="ORF">PYS61_01270</name>
</gene>
<evidence type="ECO:0000256" key="4">
    <source>
        <dbReference type="ARBA" id="ARBA00023274"/>
    </source>
</evidence>
<dbReference type="Pfam" id="PF00828">
    <property type="entry name" value="Ribosomal_L27A"/>
    <property type="match status" value="1"/>
</dbReference>
<feature type="domain" description="Large ribosomal subunit protein uL15/eL18" evidence="7">
    <location>
        <begin position="80"/>
        <end position="147"/>
    </location>
</feature>
<dbReference type="InterPro" id="IPR030878">
    <property type="entry name" value="Ribosomal_uL15"/>
</dbReference>
<dbReference type="PANTHER" id="PTHR12934">
    <property type="entry name" value="50S RIBOSOMAL PROTEIN L15"/>
    <property type="match status" value="1"/>
</dbReference>
<dbReference type="NCBIfam" id="TIGR01071">
    <property type="entry name" value="rplO_bact"/>
    <property type="match status" value="1"/>
</dbReference>
<keyword evidence="2 5" id="KW-0694">RNA-binding</keyword>
<evidence type="ECO:0000256" key="2">
    <source>
        <dbReference type="ARBA" id="ARBA00022884"/>
    </source>
</evidence>
<dbReference type="InterPro" id="IPR021131">
    <property type="entry name" value="Ribosomal_uL15/eL18"/>
</dbReference>
<organism evidence="8 9">
    <name type="scientific">Amygdalobacter indicium</name>
    <dbReference type="NCBI Taxonomy" id="3029272"/>
    <lineage>
        <taxon>Bacteria</taxon>
        <taxon>Bacillati</taxon>
        <taxon>Bacillota</taxon>
        <taxon>Clostridia</taxon>
        <taxon>Eubacteriales</taxon>
        <taxon>Oscillospiraceae</taxon>
        <taxon>Amygdalobacter</taxon>
    </lineage>
</organism>